<sequence>MISYYIGYYILKSWKKEQGNTQDLIRKTAYCIFATQIVALVLGILMRIAAGNSLLDGGLIELDWILTGLFLLCIPQIKTKNGQYENL</sequence>
<gene>
    <name evidence="2" type="ORF">BO225_10185</name>
</gene>
<dbReference type="Proteomes" id="UP000186705">
    <property type="component" value="Unassembled WGS sequence"/>
</dbReference>
<keyword evidence="1" id="KW-0812">Transmembrane</keyword>
<proteinExistence type="predicted"/>
<keyword evidence="3" id="KW-1185">Reference proteome</keyword>
<organism evidence="2 3">
    <name type="scientific">Dubosiella newyorkensis</name>
    <dbReference type="NCBI Taxonomy" id="1862672"/>
    <lineage>
        <taxon>Bacteria</taxon>
        <taxon>Bacillati</taxon>
        <taxon>Bacillota</taxon>
        <taxon>Erysipelotrichia</taxon>
        <taxon>Erysipelotrichales</taxon>
        <taxon>Erysipelotrichaceae</taxon>
        <taxon>Dubosiella</taxon>
    </lineage>
</organism>
<dbReference type="STRING" id="1862672.BO225_10185"/>
<keyword evidence="1" id="KW-0472">Membrane</keyword>
<protein>
    <submittedName>
        <fullName evidence="2">Uncharacterized protein</fullName>
    </submittedName>
</protein>
<reference evidence="2 3" key="1">
    <citation type="submission" date="2016-11" db="EMBL/GenBank/DDBJ databases">
        <title>Description of two novel members of the family Erysipelotrichaceae: Ileibacterium lipovorans gen. nov., sp. nov. and Dubosiella newyorkensis, gen. nov., sp. nov.</title>
        <authorList>
            <person name="Cox L.M."/>
            <person name="Sohn J."/>
            <person name="Tyrrell K.L."/>
            <person name="Citron D.M."/>
            <person name="Lawson P.A."/>
            <person name="Patel N.B."/>
            <person name="Iizumi T."/>
            <person name="Perez-Perez G.I."/>
            <person name="Goldstein E.J."/>
            <person name="Blaser M.J."/>
        </authorList>
    </citation>
    <scope>NUCLEOTIDE SEQUENCE [LARGE SCALE GENOMIC DNA]</scope>
    <source>
        <strain evidence="2 3">NYU-BL-A4</strain>
    </source>
</reference>
<keyword evidence="1" id="KW-1133">Transmembrane helix</keyword>
<dbReference type="RefSeq" id="WP_076342136.1">
    <property type="nucleotide sequence ID" value="NZ_JBGNFS010000007.1"/>
</dbReference>
<name>A0A1U7NKB7_9FIRM</name>
<comment type="caution">
    <text evidence="2">The sequence shown here is derived from an EMBL/GenBank/DDBJ whole genome shotgun (WGS) entry which is preliminary data.</text>
</comment>
<accession>A0A1U7NKB7</accession>
<evidence type="ECO:0000256" key="1">
    <source>
        <dbReference type="SAM" id="Phobius"/>
    </source>
</evidence>
<evidence type="ECO:0000313" key="2">
    <source>
        <dbReference type="EMBL" id="OLU44605.1"/>
    </source>
</evidence>
<dbReference type="AlphaFoldDB" id="A0A1U7NKB7"/>
<dbReference type="EMBL" id="MPKA01000102">
    <property type="protein sequence ID" value="OLU44605.1"/>
    <property type="molecule type" value="Genomic_DNA"/>
</dbReference>
<evidence type="ECO:0000313" key="3">
    <source>
        <dbReference type="Proteomes" id="UP000186705"/>
    </source>
</evidence>
<feature type="transmembrane region" description="Helical" evidence="1">
    <location>
        <begin position="29"/>
        <end position="48"/>
    </location>
</feature>
<dbReference type="OrthoDB" id="3052690at2"/>
<dbReference type="GeneID" id="78276304"/>